<accession>A0A161Y980</accession>
<dbReference type="Proteomes" id="UP000076584">
    <property type="component" value="Unassembled WGS sequence"/>
</dbReference>
<evidence type="ECO:0000256" key="1">
    <source>
        <dbReference type="SAM" id="MobiDB-lite"/>
    </source>
</evidence>
<protein>
    <submittedName>
        <fullName evidence="2">Uncharacterized protein</fullName>
    </submittedName>
</protein>
<name>A0A161Y980_COLIC</name>
<proteinExistence type="predicted"/>
<keyword evidence="3" id="KW-1185">Reference proteome</keyword>
<dbReference type="STRING" id="1573173.A0A161Y980"/>
<sequence length="362" mass="39685">LLRTGEDPSDLTMSDNALGENCLANYDKHPDMSYDDRRFSVTPPNSAEHAAERGREDVLPEEDIFAVSMTIGVFDTPNVFGALHDMCPSPPFPSPATLALLVPDPMLGDPTKQGGQGNGADPASVSDPPHGAHPFGNPPSLLQCACVEKAILLHEDINLHIIWPLRNINQMIFNNKTIFDVAQRVILIEMLRCLKRSLTRHQELLDCLTNHPDSCVVTLVISMCDMMVCGVGFLSDVLNEDMACLSSFGYWSATEPGIANAFPSSAKGLYDAAGGKPNFDHDPFVSGWDLEKDDELRVWCSLVAARSRRLCGLVERLRKVTTLTGRPVQNNAVQSLQGRINTIHRAAERRDAESSCVMEMSV</sequence>
<feature type="non-terminal residue" evidence="2">
    <location>
        <position position="1"/>
    </location>
</feature>
<evidence type="ECO:0000313" key="2">
    <source>
        <dbReference type="EMBL" id="KZL86152.1"/>
    </source>
</evidence>
<gene>
    <name evidence="2" type="ORF">CI238_13123</name>
</gene>
<feature type="region of interest" description="Disordered" evidence="1">
    <location>
        <begin position="103"/>
        <end position="132"/>
    </location>
</feature>
<dbReference type="EMBL" id="LFIW01000502">
    <property type="protein sequence ID" value="KZL86152.1"/>
    <property type="molecule type" value="Genomic_DNA"/>
</dbReference>
<evidence type="ECO:0000313" key="3">
    <source>
        <dbReference type="Proteomes" id="UP000076584"/>
    </source>
</evidence>
<comment type="caution">
    <text evidence="2">The sequence shown here is derived from an EMBL/GenBank/DDBJ whole genome shotgun (WGS) entry which is preliminary data.</text>
</comment>
<dbReference type="AlphaFoldDB" id="A0A161Y980"/>
<organism evidence="2 3">
    <name type="scientific">Colletotrichum incanum</name>
    <name type="common">Soybean anthracnose fungus</name>
    <dbReference type="NCBI Taxonomy" id="1573173"/>
    <lineage>
        <taxon>Eukaryota</taxon>
        <taxon>Fungi</taxon>
        <taxon>Dikarya</taxon>
        <taxon>Ascomycota</taxon>
        <taxon>Pezizomycotina</taxon>
        <taxon>Sordariomycetes</taxon>
        <taxon>Hypocreomycetidae</taxon>
        <taxon>Glomerellales</taxon>
        <taxon>Glomerellaceae</taxon>
        <taxon>Colletotrichum</taxon>
        <taxon>Colletotrichum spaethianum species complex</taxon>
    </lineage>
</organism>
<reference evidence="2 3" key="1">
    <citation type="submission" date="2015-06" db="EMBL/GenBank/DDBJ databases">
        <title>Survival trade-offs in plant roots during colonization by closely related pathogenic and mutualistic fungi.</title>
        <authorList>
            <person name="Hacquard S."/>
            <person name="Kracher B."/>
            <person name="Hiruma K."/>
            <person name="Weinman A."/>
            <person name="Muench P."/>
            <person name="Garrido Oter R."/>
            <person name="Ver Loren van Themaat E."/>
            <person name="Dallerey J.-F."/>
            <person name="Damm U."/>
            <person name="Henrissat B."/>
            <person name="Lespinet O."/>
            <person name="Thon M."/>
            <person name="Kemen E."/>
            <person name="McHardy A.C."/>
            <person name="Schulze-Lefert P."/>
            <person name="O'Connell R.J."/>
        </authorList>
    </citation>
    <scope>NUCLEOTIDE SEQUENCE [LARGE SCALE GENOMIC DNA]</scope>
    <source>
        <strain evidence="2 3">MAFF 238704</strain>
    </source>
</reference>